<evidence type="ECO:0000259" key="4">
    <source>
        <dbReference type="PROSITE" id="PS50089"/>
    </source>
</evidence>
<dbReference type="InterPro" id="IPR013083">
    <property type="entry name" value="Znf_RING/FYVE/PHD"/>
</dbReference>
<feature type="domain" description="RING-type" evidence="4">
    <location>
        <begin position="42"/>
        <end position="88"/>
    </location>
</feature>
<name>A0A915JKU2_ROMCU</name>
<dbReference type="InterPro" id="IPR001841">
    <property type="entry name" value="Znf_RING"/>
</dbReference>
<sequence length="143" mass="16155">MIKLVFYPEKLPYSISVYVPDELIRRVDNKSDETALSPDDECLICVTRRACVQSYPCGHKLLCEKCFIKLLQVNYSQGKYPLTCIFCRSPVALFKRHESPSAIIIKKSTTPPGSEARLDCSSLSTNNLSKHLPRTSIVRPGYL</sequence>
<dbReference type="Gene3D" id="3.30.40.10">
    <property type="entry name" value="Zinc/RING finger domain, C3HC4 (zinc finger)"/>
    <property type="match status" value="1"/>
</dbReference>
<dbReference type="AlphaFoldDB" id="A0A915JKU2"/>
<dbReference type="SUPFAM" id="SSF57850">
    <property type="entry name" value="RING/U-box"/>
    <property type="match status" value="1"/>
</dbReference>
<keyword evidence="1 3" id="KW-0479">Metal-binding</keyword>
<keyword evidence="5" id="KW-1185">Reference proteome</keyword>
<dbReference type="GO" id="GO:0008270">
    <property type="term" value="F:zinc ion binding"/>
    <property type="evidence" value="ECO:0007669"/>
    <property type="project" value="UniProtKB-KW"/>
</dbReference>
<dbReference type="WBParaSite" id="nRc.2.0.1.t26814-RA">
    <property type="protein sequence ID" value="nRc.2.0.1.t26814-RA"/>
    <property type="gene ID" value="nRc.2.0.1.g26814"/>
</dbReference>
<keyword evidence="2" id="KW-0862">Zinc</keyword>
<evidence type="ECO:0000313" key="5">
    <source>
        <dbReference type="Proteomes" id="UP000887565"/>
    </source>
</evidence>
<evidence type="ECO:0000313" key="6">
    <source>
        <dbReference type="WBParaSite" id="nRc.2.0.1.t26814-RA"/>
    </source>
</evidence>
<dbReference type="Proteomes" id="UP000887565">
    <property type="component" value="Unplaced"/>
</dbReference>
<dbReference type="Pfam" id="PF13920">
    <property type="entry name" value="zf-C3HC4_3"/>
    <property type="match status" value="1"/>
</dbReference>
<evidence type="ECO:0000256" key="1">
    <source>
        <dbReference type="ARBA" id="ARBA00022771"/>
    </source>
</evidence>
<accession>A0A915JKU2</accession>
<organism evidence="5 6">
    <name type="scientific">Romanomermis culicivorax</name>
    <name type="common">Nematode worm</name>
    <dbReference type="NCBI Taxonomy" id="13658"/>
    <lineage>
        <taxon>Eukaryota</taxon>
        <taxon>Metazoa</taxon>
        <taxon>Ecdysozoa</taxon>
        <taxon>Nematoda</taxon>
        <taxon>Enoplea</taxon>
        <taxon>Dorylaimia</taxon>
        <taxon>Mermithida</taxon>
        <taxon>Mermithoidea</taxon>
        <taxon>Mermithidae</taxon>
        <taxon>Romanomermis</taxon>
    </lineage>
</organism>
<dbReference type="PROSITE" id="PS50089">
    <property type="entry name" value="ZF_RING_2"/>
    <property type="match status" value="1"/>
</dbReference>
<evidence type="ECO:0000256" key="3">
    <source>
        <dbReference type="PROSITE-ProRule" id="PRU00175"/>
    </source>
</evidence>
<protein>
    <submittedName>
        <fullName evidence="6">RING-type domain-containing protein</fullName>
    </submittedName>
</protein>
<keyword evidence="1 3" id="KW-0863">Zinc-finger</keyword>
<evidence type="ECO:0000256" key="2">
    <source>
        <dbReference type="ARBA" id="ARBA00022833"/>
    </source>
</evidence>
<proteinExistence type="predicted"/>
<reference evidence="6" key="1">
    <citation type="submission" date="2022-11" db="UniProtKB">
        <authorList>
            <consortium name="WormBaseParasite"/>
        </authorList>
    </citation>
    <scope>IDENTIFICATION</scope>
</reference>